<evidence type="ECO:0000256" key="24">
    <source>
        <dbReference type="PROSITE-ProRule" id="PRU00124"/>
    </source>
</evidence>
<dbReference type="InterPro" id="IPR000884">
    <property type="entry name" value="TSP1_rpt"/>
</dbReference>
<evidence type="ECO:0000256" key="21">
    <source>
        <dbReference type="ARBA" id="ARBA00073222"/>
    </source>
</evidence>
<dbReference type="InterPro" id="IPR040729">
    <property type="entry name" value="Kazal_3"/>
</dbReference>
<keyword evidence="4" id="KW-1134">Transmembrane beta strand</keyword>
<comment type="caution">
    <text evidence="25">Lacks conserved residue(s) required for the propagation of feature annotation.</text>
</comment>
<keyword evidence="16" id="KW-0473">Membrane attack complex</keyword>
<feature type="disulfide bond" evidence="25">
    <location>
        <begin position="587"/>
        <end position="614"/>
    </location>
</feature>
<evidence type="ECO:0000256" key="3">
    <source>
        <dbReference type="ARBA" id="ARBA00009214"/>
    </source>
</evidence>
<dbReference type="Gene3D" id="3.30.60.30">
    <property type="match status" value="2"/>
</dbReference>
<keyword evidence="6" id="KW-0245">EGF-like domain</keyword>
<evidence type="ECO:0000256" key="13">
    <source>
        <dbReference type="ARBA" id="ARBA00022852"/>
    </source>
</evidence>
<evidence type="ECO:0000256" key="20">
    <source>
        <dbReference type="ARBA" id="ARBA00023298"/>
    </source>
</evidence>
<dbReference type="EMBL" id="JAINUF010000001">
    <property type="protein sequence ID" value="KAJ8380800.1"/>
    <property type="molecule type" value="Genomic_DNA"/>
</dbReference>
<evidence type="ECO:0000313" key="30">
    <source>
        <dbReference type="Proteomes" id="UP001152622"/>
    </source>
</evidence>
<dbReference type="Pfam" id="PF21330">
    <property type="entry name" value="Kazal_C7"/>
    <property type="match status" value="1"/>
</dbReference>
<dbReference type="SUPFAM" id="SSF82895">
    <property type="entry name" value="TSP-1 type 1 repeat"/>
    <property type="match status" value="2"/>
</dbReference>
<dbReference type="InterPro" id="IPR020863">
    <property type="entry name" value="MACPF_CS"/>
</dbReference>
<evidence type="ECO:0000256" key="25">
    <source>
        <dbReference type="PROSITE-ProRule" id="PRU00302"/>
    </source>
</evidence>
<evidence type="ECO:0000256" key="4">
    <source>
        <dbReference type="ARBA" id="ARBA00022452"/>
    </source>
</evidence>
<proteinExistence type="inferred from homology"/>
<keyword evidence="14" id="KW-0391">Immunity</keyword>
<keyword evidence="5" id="KW-0964">Secreted</keyword>
<dbReference type="InterPro" id="IPR003884">
    <property type="entry name" value="FacI_MAC"/>
</dbReference>
<dbReference type="Pfam" id="PF18434">
    <property type="entry name" value="Kazal_3"/>
    <property type="match status" value="1"/>
</dbReference>
<comment type="function">
    <text evidence="22">Component of the membrane attack complex (MAC), a multiprotein complex activated by the complement cascade, which inserts into a target cell membrane and forms a pore, leading to target cell membrane rupture and cell lysis. The MAC is initiated by proteolytic cleavage of C5 into complement C5b in response to the classical, alternative, lectin and GZMK complement pathways. The complement pathways consist in a cascade of proteins that leads to phagocytosis and breakdown of pathogens and signaling that strengthens the adaptive immune system. C7 serves as a membrane anchor. During MAC assembly, associates with C5b and C6 to form the C5b-7 complex, a key lipophilic precursor of the MAC complex, which associates with the outer leaflet and reduces the energy for membrane bending.</text>
</comment>
<dbReference type="PANTHER" id="PTHR45742">
    <property type="entry name" value="COMPLEMENT COMPONENT C6"/>
    <property type="match status" value="1"/>
</dbReference>
<gene>
    <name evidence="29" type="ORF">SKAU_G00015780</name>
</gene>
<dbReference type="GO" id="GO:0005579">
    <property type="term" value="C:membrane attack complex"/>
    <property type="evidence" value="ECO:0007669"/>
    <property type="project" value="UniProtKB-KW"/>
</dbReference>
<keyword evidence="11 26" id="KW-0732">Signal</keyword>
<evidence type="ECO:0000256" key="6">
    <source>
        <dbReference type="ARBA" id="ARBA00022536"/>
    </source>
</evidence>
<comment type="subunit">
    <text evidence="23">Monomer or dimer; as a C5b-7 complex it can also form multimeric rosettes. Component of the membrane attack complex (MAC), composed of complement C5b, C6, C7, C8A, C8B, C8G and multiple copies of the pore-forming subunit C9.</text>
</comment>
<evidence type="ECO:0000256" key="14">
    <source>
        <dbReference type="ARBA" id="ARBA00022859"/>
    </source>
</evidence>
<dbReference type="SMART" id="SM00457">
    <property type="entry name" value="MACPF"/>
    <property type="match status" value="1"/>
</dbReference>
<dbReference type="PROSITE" id="PS00279">
    <property type="entry name" value="MACPF_1"/>
    <property type="match status" value="1"/>
</dbReference>
<dbReference type="SMART" id="SM00192">
    <property type="entry name" value="LDLa"/>
    <property type="match status" value="1"/>
</dbReference>
<feature type="domain" description="Sushi" evidence="27">
    <location>
        <begin position="557"/>
        <end position="616"/>
    </location>
</feature>
<evidence type="ECO:0000256" key="5">
    <source>
        <dbReference type="ARBA" id="ARBA00022525"/>
    </source>
</evidence>
<feature type="disulfide bond" evidence="24">
    <location>
        <begin position="92"/>
        <end position="110"/>
    </location>
</feature>
<dbReference type="InterPro" id="IPR020864">
    <property type="entry name" value="MACPF"/>
</dbReference>
<dbReference type="CDD" id="cd00033">
    <property type="entry name" value="CCP"/>
    <property type="match status" value="2"/>
</dbReference>
<evidence type="ECO:0000256" key="2">
    <source>
        <dbReference type="ARBA" id="ARBA00004613"/>
    </source>
</evidence>
<evidence type="ECO:0000259" key="27">
    <source>
        <dbReference type="PROSITE" id="PS50923"/>
    </source>
</evidence>
<feature type="domain" description="Sushi" evidence="27">
    <location>
        <begin position="617"/>
        <end position="678"/>
    </location>
</feature>
<evidence type="ECO:0000256" key="7">
    <source>
        <dbReference type="ARBA" id="ARBA00022537"/>
    </source>
</evidence>
<dbReference type="GO" id="GO:0005576">
    <property type="term" value="C:extracellular region"/>
    <property type="evidence" value="ECO:0007669"/>
    <property type="project" value="UniProtKB-SubCell"/>
</dbReference>
<comment type="caution">
    <text evidence="29">The sequence shown here is derived from an EMBL/GenBank/DDBJ whole genome shotgun (WGS) entry which is preliminary data.</text>
</comment>
<organism evidence="29 30">
    <name type="scientific">Synaphobranchus kaupii</name>
    <name type="common">Kaup's arrowtooth eel</name>
    <dbReference type="NCBI Taxonomy" id="118154"/>
    <lineage>
        <taxon>Eukaryota</taxon>
        <taxon>Metazoa</taxon>
        <taxon>Chordata</taxon>
        <taxon>Craniata</taxon>
        <taxon>Vertebrata</taxon>
        <taxon>Euteleostomi</taxon>
        <taxon>Actinopterygii</taxon>
        <taxon>Neopterygii</taxon>
        <taxon>Teleostei</taxon>
        <taxon>Anguilliformes</taxon>
        <taxon>Synaphobranchidae</taxon>
        <taxon>Synaphobranchus</taxon>
    </lineage>
</organism>
<dbReference type="AlphaFoldDB" id="A0A9Q1GC23"/>
<keyword evidence="19" id="KW-0325">Glycoprotein</keyword>
<dbReference type="PROSITE" id="PS50068">
    <property type="entry name" value="LDLRA_2"/>
    <property type="match status" value="1"/>
</dbReference>
<dbReference type="GO" id="GO:0006958">
    <property type="term" value="P:complement activation, classical pathway"/>
    <property type="evidence" value="ECO:0007669"/>
    <property type="project" value="UniProtKB-KW"/>
</dbReference>
<sequence>MKGWAKVTLSCLLVLVPLLLQVCCGERVQCKWGAYGEWSECGCTKTQWRTRTIVAYAQFGGIPCSGEPSEMQECTPNRGCPLEEGCGERFRCASGKCISMALVCNGDQDCEEDSLDEQGCEESLCDTEELPPKIELTGRGIDVVTGDLRAGVINTKSFGGQCRKVFSGDNRYFYRLPQSIVGYTFQVKIENDFNNEFYNSSWSYVKHVEERENSNEGHHYKTFHKEMAKKRTHRLMIIKNEVEVAQFQNGPPEYLPLSEEFWKALSTLPTVYQYATYRSLIKRYGTHFLSEGTLGGKYRAMLGIDYQSESQASSSYEDFHRCVTTKHNFLFFSWSSEKCHSFVNRLVDASVPSSSSSGMPLVADIDGGDSAYIAGLMAVDLHKPTANKNKYTNWAESVKNFPTVIKPKLRPLHELVKEVPCAAVKRLHLKRATEEYQMEEHPCRCKPCQNNGLPVLSGTTCSCVCKKGTFGPACESGTVLDEQPGVIHGDWTCWSAWSSCDQGQISRTRTCSNPYPSGGGRHCNGESEERKACEDEDLKHLRFMEPHCFDPSLSPPKSCKTPPPLVNGIVLDPKDVYLVGSRVVYSCVEGYHIVGATSAECTQGQTWKRSKMECRSTVCRAPPLPHNVTGSPWKLTYQIGETITMSCPSGMVQEGASEIQCDSSLNWSPQPESIQCSLLPTKIPERAAAGCEPWEKPVKGRCVCKLPYECSLSLDICATNEEKGRTHTLSLCKMQALICLGQRYVLAENSACQWPSREAAPCSKCQLGETCDAETNRCRCKELVECTEPGAVLCVQSGESTVAGTMSECETGLRRCRGEKVSVISVAPCQI</sequence>
<dbReference type="Gene3D" id="2.10.70.10">
    <property type="entry name" value="Complement Module, domain 1"/>
    <property type="match status" value="2"/>
</dbReference>
<protein>
    <recommendedName>
        <fullName evidence="21">Complement component C7</fullName>
    </recommendedName>
</protein>
<dbReference type="InterPro" id="IPR036055">
    <property type="entry name" value="LDL_receptor-like_sf"/>
</dbReference>
<dbReference type="GO" id="GO:0045087">
    <property type="term" value="P:innate immune response"/>
    <property type="evidence" value="ECO:0007669"/>
    <property type="project" value="UniProtKB-KW"/>
</dbReference>
<keyword evidence="17" id="KW-0472">Membrane</keyword>
<dbReference type="SMART" id="SM00032">
    <property type="entry name" value="CCP"/>
    <property type="match status" value="2"/>
</dbReference>
<dbReference type="SMART" id="SM00209">
    <property type="entry name" value="TSP1"/>
    <property type="match status" value="2"/>
</dbReference>
<evidence type="ECO:0000259" key="28">
    <source>
        <dbReference type="PROSITE" id="PS51412"/>
    </source>
</evidence>
<evidence type="ECO:0000256" key="22">
    <source>
        <dbReference type="ARBA" id="ARBA00093281"/>
    </source>
</evidence>
<dbReference type="PRINTS" id="PR00764">
    <property type="entry name" value="COMPLEMENTC9"/>
</dbReference>
<dbReference type="SMART" id="SM00057">
    <property type="entry name" value="FIMAC"/>
    <property type="match status" value="2"/>
</dbReference>
<dbReference type="Pfam" id="PF00090">
    <property type="entry name" value="TSP_1"/>
    <property type="match status" value="2"/>
</dbReference>
<dbReference type="SUPFAM" id="SSF57424">
    <property type="entry name" value="LDL receptor-like module"/>
    <property type="match status" value="1"/>
</dbReference>
<dbReference type="Pfam" id="PF00057">
    <property type="entry name" value="Ldl_recept_a"/>
    <property type="match status" value="1"/>
</dbReference>
<dbReference type="PROSITE" id="PS50923">
    <property type="entry name" value="SUSHI"/>
    <property type="match status" value="2"/>
</dbReference>
<dbReference type="Gene3D" id="4.10.400.10">
    <property type="entry name" value="Low-density Lipoprotein Receptor"/>
    <property type="match status" value="1"/>
</dbReference>
<dbReference type="InterPro" id="IPR035976">
    <property type="entry name" value="Sushi/SCR/CCP_sf"/>
</dbReference>
<dbReference type="InterPro" id="IPR001862">
    <property type="entry name" value="MAC_perforin"/>
</dbReference>
<evidence type="ECO:0000256" key="9">
    <source>
        <dbReference type="ARBA" id="ARBA00022659"/>
    </source>
</evidence>
<dbReference type="Gene3D" id="2.20.100.10">
    <property type="entry name" value="Thrombospondin type-1 (TSP1) repeat"/>
    <property type="match status" value="1"/>
</dbReference>
<dbReference type="InterPro" id="IPR048825">
    <property type="entry name" value="C7_KAZAL"/>
</dbReference>
<dbReference type="Proteomes" id="UP001152622">
    <property type="component" value="Chromosome 1"/>
</dbReference>
<dbReference type="InterPro" id="IPR036383">
    <property type="entry name" value="TSP1_rpt_sf"/>
</dbReference>
<evidence type="ECO:0000256" key="16">
    <source>
        <dbReference type="ARBA" id="ARBA00023058"/>
    </source>
</evidence>
<evidence type="ECO:0000256" key="15">
    <source>
        <dbReference type="ARBA" id="ARBA00022875"/>
    </source>
</evidence>
<dbReference type="SUPFAM" id="SSF57535">
    <property type="entry name" value="Complement control module/SCR domain"/>
    <property type="match status" value="2"/>
</dbReference>
<dbReference type="PANTHER" id="PTHR45742:SF2">
    <property type="entry name" value="COMPLEMENT COMPONENT C7"/>
    <property type="match status" value="1"/>
</dbReference>
<reference evidence="29" key="1">
    <citation type="journal article" date="2023" name="Science">
        <title>Genome structures resolve the early diversification of teleost fishes.</title>
        <authorList>
            <person name="Parey E."/>
            <person name="Louis A."/>
            <person name="Montfort J."/>
            <person name="Bouchez O."/>
            <person name="Roques C."/>
            <person name="Iampietro C."/>
            <person name="Lluch J."/>
            <person name="Castinel A."/>
            <person name="Donnadieu C."/>
            <person name="Desvignes T."/>
            <person name="Floi Bucao C."/>
            <person name="Jouanno E."/>
            <person name="Wen M."/>
            <person name="Mejri S."/>
            <person name="Dirks R."/>
            <person name="Jansen H."/>
            <person name="Henkel C."/>
            <person name="Chen W.J."/>
            <person name="Zahm M."/>
            <person name="Cabau C."/>
            <person name="Klopp C."/>
            <person name="Thompson A.W."/>
            <person name="Robinson-Rechavi M."/>
            <person name="Braasch I."/>
            <person name="Lecointre G."/>
            <person name="Bobe J."/>
            <person name="Postlethwait J.H."/>
            <person name="Berthelot C."/>
            <person name="Roest Crollius H."/>
            <person name="Guiguen Y."/>
        </authorList>
    </citation>
    <scope>NUCLEOTIDE SEQUENCE</scope>
    <source>
        <strain evidence="29">WJC10195</strain>
    </source>
</reference>
<keyword evidence="9 25" id="KW-0768">Sushi</keyword>
<evidence type="ECO:0000256" key="18">
    <source>
        <dbReference type="ARBA" id="ARBA00023157"/>
    </source>
</evidence>
<dbReference type="InterPro" id="IPR002172">
    <property type="entry name" value="LDrepeatLR_classA_rpt"/>
</dbReference>
<dbReference type="Pfam" id="PF21195">
    <property type="entry name" value="EGF_C8A_B_C6"/>
    <property type="match status" value="1"/>
</dbReference>
<dbReference type="GO" id="GO:0031640">
    <property type="term" value="P:killing of cells of another organism"/>
    <property type="evidence" value="ECO:0007669"/>
    <property type="project" value="UniProtKB-KW"/>
</dbReference>
<keyword evidence="8" id="KW-0399">Innate immunity</keyword>
<accession>A0A9Q1GC23</accession>
<evidence type="ECO:0000256" key="26">
    <source>
        <dbReference type="SAM" id="SignalP"/>
    </source>
</evidence>
<keyword evidence="13" id="KW-0204">Cytolysis</keyword>
<keyword evidence="12" id="KW-0677">Repeat</keyword>
<evidence type="ECO:0000313" key="29">
    <source>
        <dbReference type="EMBL" id="KAJ8380800.1"/>
    </source>
</evidence>
<evidence type="ECO:0000256" key="23">
    <source>
        <dbReference type="ARBA" id="ARBA00093478"/>
    </source>
</evidence>
<keyword evidence="7" id="KW-1052">Target cell membrane</keyword>
<evidence type="ECO:0000256" key="10">
    <source>
        <dbReference type="ARBA" id="ARBA00022692"/>
    </source>
</evidence>
<feature type="chain" id="PRO_5040405278" description="Complement component C7" evidence="26">
    <location>
        <begin position="26"/>
        <end position="831"/>
    </location>
</feature>
<evidence type="ECO:0000256" key="19">
    <source>
        <dbReference type="ARBA" id="ARBA00023180"/>
    </source>
</evidence>
<keyword evidence="18 25" id="KW-1015">Disulfide bond</keyword>
<dbReference type="OrthoDB" id="504708at2759"/>
<evidence type="ECO:0000256" key="12">
    <source>
        <dbReference type="ARBA" id="ARBA00022737"/>
    </source>
</evidence>
<comment type="subcellular location">
    <subcellularLocation>
        <location evidence="2">Secreted</location>
    </subcellularLocation>
    <subcellularLocation>
        <location evidence="1">Target cell membrane</location>
        <topology evidence="1">Multi-pass membrane protein</topology>
    </subcellularLocation>
</comment>
<feature type="signal peptide" evidence="26">
    <location>
        <begin position="1"/>
        <end position="25"/>
    </location>
</feature>
<dbReference type="PROSITE" id="PS50092">
    <property type="entry name" value="TSP1"/>
    <property type="match status" value="2"/>
</dbReference>
<keyword evidence="30" id="KW-1185">Reference proteome</keyword>
<dbReference type="Pfam" id="PF00084">
    <property type="entry name" value="Sushi"/>
    <property type="match status" value="2"/>
</dbReference>
<keyword evidence="15" id="KW-0180">Complement pathway</keyword>
<keyword evidence="10" id="KW-0812">Transmembrane</keyword>
<dbReference type="CDD" id="cd00112">
    <property type="entry name" value="LDLa"/>
    <property type="match status" value="1"/>
</dbReference>
<evidence type="ECO:0000256" key="17">
    <source>
        <dbReference type="ARBA" id="ARBA00023136"/>
    </source>
</evidence>
<dbReference type="PROSITE" id="PS51412">
    <property type="entry name" value="MACPF_2"/>
    <property type="match status" value="1"/>
</dbReference>
<evidence type="ECO:0000256" key="1">
    <source>
        <dbReference type="ARBA" id="ARBA00004276"/>
    </source>
</evidence>
<dbReference type="GO" id="GO:0044218">
    <property type="term" value="C:other organism cell membrane"/>
    <property type="evidence" value="ECO:0007669"/>
    <property type="project" value="UniProtKB-KW"/>
</dbReference>
<keyword evidence="20" id="KW-1053">Target membrane</keyword>
<dbReference type="InterPro" id="IPR000436">
    <property type="entry name" value="Sushi_SCR_CCP_dom"/>
</dbReference>
<evidence type="ECO:0000256" key="8">
    <source>
        <dbReference type="ARBA" id="ARBA00022588"/>
    </source>
</evidence>
<dbReference type="PRINTS" id="PR01705">
    <property type="entry name" value="TSP1REPEAT"/>
</dbReference>
<comment type="similarity">
    <text evidence="3">Belongs to the complement C6/C7/C8/C9 family.</text>
</comment>
<dbReference type="InterPro" id="IPR048831">
    <property type="entry name" value="C8A_B_C6_EGF-like"/>
</dbReference>
<name>A0A9Q1GC23_SYNKA</name>
<feature type="domain" description="MACPF" evidence="28">
    <location>
        <begin position="121"/>
        <end position="444"/>
    </location>
</feature>
<dbReference type="Pfam" id="PF01823">
    <property type="entry name" value="MACPF"/>
    <property type="match status" value="1"/>
</dbReference>
<evidence type="ECO:0000256" key="11">
    <source>
        <dbReference type="ARBA" id="ARBA00022729"/>
    </source>
</evidence>